<organism evidence="2 3">
    <name type="scientific">Turicibacter sanguinis</name>
    <dbReference type="NCBI Taxonomy" id="154288"/>
    <lineage>
        <taxon>Bacteria</taxon>
        <taxon>Bacillati</taxon>
        <taxon>Bacillota</taxon>
        <taxon>Erysipelotrichia</taxon>
        <taxon>Erysipelotrichales</taxon>
        <taxon>Turicibacteraceae</taxon>
        <taxon>Turicibacter</taxon>
    </lineage>
</organism>
<evidence type="ECO:0000256" key="1">
    <source>
        <dbReference type="SAM" id="MobiDB-lite"/>
    </source>
</evidence>
<dbReference type="EMBL" id="WMQE01000033">
    <property type="protein sequence ID" value="MTK22246.1"/>
    <property type="molecule type" value="Genomic_DNA"/>
</dbReference>
<name>A0A9X5AQ69_9FIRM</name>
<feature type="compositionally biased region" description="Acidic residues" evidence="1">
    <location>
        <begin position="78"/>
        <end position="87"/>
    </location>
</feature>
<feature type="region of interest" description="Disordered" evidence="1">
    <location>
        <begin position="57"/>
        <end position="87"/>
    </location>
</feature>
<gene>
    <name evidence="2" type="ORF">GMA92_12580</name>
</gene>
<reference evidence="2 3" key="1">
    <citation type="journal article" date="2019" name="Nat. Med.">
        <title>A library of human gut bacterial isolates paired with longitudinal multiomics data enables mechanistic microbiome research.</title>
        <authorList>
            <person name="Poyet M."/>
            <person name="Groussin M."/>
            <person name="Gibbons S.M."/>
            <person name="Avila-Pacheco J."/>
            <person name="Jiang X."/>
            <person name="Kearney S.M."/>
            <person name="Perrotta A.R."/>
            <person name="Berdy B."/>
            <person name="Zhao S."/>
            <person name="Lieberman T.D."/>
            <person name="Swanson P.K."/>
            <person name="Smith M."/>
            <person name="Roesemann S."/>
            <person name="Alexander J.E."/>
            <person name="Rich S.A."/>
            <person name="Livny J."/>
            <person name="Vlamakis H."/>
            <person name="Clish C."/>
            <person name="Bullock K."/>
            <person name="Deik A."/>
            <person name="Scott J."/>
            <person name="Pierce K.A."/>
            <person name="Xavier R.J."/>
            <person name="Alm E.J."/>
        </authorList>
    </citation>
    <scope>NUCLEOTIDE SEQUENCE [LARGE SCALE GENOMIC DNA]</scope>
    <source>
        <strain evidence="2 3">BIOML-A198</strain>
    </source>
</reference>
<protein>
    <submittedName>
        <fullName evidence="2">Uncharacterized protein</fullName>
    </submittedName>
</protein>
<evidence type="ECO:0000313" key="3">
    <source>
        <dbReference type="Proteomes" id="UP000487649"/>
    </source>
</evidence>
<evidence type="ECO:0000313" key="2">
    <source>
        <dbReference type="EMBL" id="MTK22246.1"/>
    </source>
</evidence>
<comment type="caution">
    <text evidence="2">The sequence shown here is derived from an EMBL/GenBank/DDBJ whole genome shotgun (WGS) entry which is preliminary data.</text>
</comment>
<dbReference type="AlphaFoldDB" id="A0A9X5AQ69"/>
<proteinExistence type="predicted"/>
<dbReference type="Proteomes" id="UP000487649">
    <property type="component" value="Unassembled WGS sequence"/>
</dbReference>
<accession>A0A9X5AQ69</accession>
<sequence>MSRKKKQMDLNPLILDYFLIDRIKEVLNQEVDDHAKANLLCDIVKDEVERITTDEVEQRCDESYDEGYEDGYDRGYDDGQEGFNEEDYREGCDDGFGEGVVAGITRVLNETDLNLTSEQTGGIEYLLFKAKRER</sequence>